<dbReference type="RefSeq" id="WP_111659457.1">
    <property type="nucleotide sequence ID" value="NZ_QLLO01000003.1"/>
</dbReference>
<comment type="caution">
    <text evidence="2">The sequence shown here is derived from an EMBL/GenBank/DDBJ whole genome shotgun (WGS) entry which is preliminary data.</text>
</comment>
<evidence type="ECO:0000313" key="3">
    <source>
        <dbReference type="Proteomes" id="UP000248703"/>
    </source>
</evidence>
<dbReference type="Proteomes" id="UP000248703">
    <property type="component" value="Unassembled WGS sequence"/>
</dbReference>
<feature type="transmembrane region" description="Helical" evidence="1">
    <location>
        <begin position="43"/>
        <end position="61"/>
    </location>
</feature>
<reference evidence="2 3" key="1">
    <citation type="submission" date="2018-06" db="EMBL/GenBank/DDBJ databases">
        <title>Genomic Encyclopedia of Archaeal and Bacterial Type Strains, Phase II (KMG-II): from individual species to whole genera.</title>
        <authorList>
            <person name="Goeker M."/>
        </authorList>
    </citation>
    <scope>NUCLEOTIDE SEQUENCE [LARGE SCALE GENOMIC DNA]</scope>
    <source>
        <strain evidence="2 3">DSM 24464</strain>
    </source>
</reference>
<keyword evidence="3" id="KW-1185">Reference proteome</keyword>
<keyword evidence="1" id="KW-1133">Transmembrane helix</keyword>
<sequence length="96" mass="11278">MTKLNIEYIRLTITFVVFVFIITLLFLHINQVQLDWFETLSEVFTIPALILSIIIPIWMIIDLIRKKIADKSIFNLTFFICVISILLLLFALSFLN</sequence>
<evidence type="ECO:0000313" key="2">
    <source>
        <dbReference type="EMBL" id="RAJ16262.1"/>
    </source>
</evidence>
<organism evidence="2 3">
    <name type="scientific">Olleya aquimaris</name>
    <dbReference type="NCBI Taxonomy" id="639310"/>
    <lineage>
        <taxon>Bacteria</taxon>
        <taxon>Pseudomonadati</taxon>
        <taxon>Bacteroidota</taxon>
        <taxon>Flavobacteriia</taxon>
        <taxon>Flavobacteriales</taxon>
        <taxon>Flavobacteriaceae</taxon>
    </lineage>
</organism>
<feature type="transmembrane region" description="Helical" evidence="1">
    <location>
        <begin position="73"/>
        <end position="95"/>
    </location>
</feature>
<gene>
    <name evidence="2" type="ORF">LY08_01120</name>
</gene>
<proteinExistence type="predicted"/>
<dbReference type="EMBL" id="QLLO01000003">
    <property type="protein sequence ID" value="RAJ16262.1"/>
    <property type="molecule type" value="Genomic_DNA"/>
</dbReference>
<evidence type="ECO:0000256" key="1">
    <source>
        <dbReference type="SAM" id="Phobius"/>
    </source>
</evidence>
<feature type="transmembrane region" description="Helical" evidence="1">
    <location>
        <begin position="12"/>
        <end position="31"/>
    </location>
</feature>
<dbReference type="AlphaFoldDB" id="A0A327RJV0"/>
<keyword evidence="1" id="KW-0472">Membrane</keyword>
<accession>A0A327RJV0</accession>
<keyword evidence="1" id="KW-0812">Transmembrane</keyword>
<name>A0A327RJV0_9FLAO</name>
<protein>
    <submittedName>
        <fullName evidence="2">Uncharacterized protein</fullName>
    </submittedName>
</protein>